<proteinExistence type="predicted"/>
<dbReference type="KEGG" id="csq:CSCA_1730"/>
<dbReference type="AlphaFoldDB" id="A0A0E3JYH0"/>
<dbReference type="Pfam" id="PF00027">
    <property type="entry name" value="cNMP_binding"/>
    <property type="match status" value="1"/>
</dbReference>
<accession>A0A0E3JYH0</accession>
<dbReference type="InterPro" id="IPR000595">
    <property type="entry name" value="cNMP-bd_dom"/>
</dbReference>
<evidence type="ECO:0000259" key="1">
    <source>
        <dbReference type="PROSITE" id="PS50042"/>
    </source>
</evidence>
<dbReference type="HOGENOM" id="CLU_075053_11_1_9"/>
<evidence type="ECO:0000313" key="2">
    <source>
        <dbReference type="EMBL" id="AKA68855.1"/>
    </source>
</evidence>
<dbReference type="CDD" id="cd00038">
    <property type="entry name" value="CAP_ED"/>
    <property type="match status" value="1"/>
</dbReference>
<evidence type="ECO:0000313" key="3">
    <source>
        <dbReference type="Proteomes" id="UP000033115"/>
    </source>
</evidence>
<sequence>MKYYNKNLLVSYLKKYPIQQYFSLNILPFLSLVEFDDGDFICKEGCLPSYLFYMVKGNAKLYLTHRNGKVSLINFLKAPCFIGEMELIKAQQCTNGVQALCKCICFCFDISKCNKLLLDDKVFLKYLCSFLSKKAIENTTNYTENQAYPLKNRLASFILLTNNNGLYVEKHSEVCEYLGVSYRHLLYVIADFCKSDILKKTTNGYKIVNMKLLNKISKN</sequence>
<feature type="domain" description="Cyclic nucleotide-binding" evidence="1">
    <location>
        <begin position="25"/>
        <end position="117"/>
    </location>
</feature>
<organism evidence="2 3">
    <name type="scientific">Clostridium scatologenes</name>
    <dbReference type="NCBI Taxonomy" id="1548"/>
    <lineage>
        <taxon>Bacteria</taxon>
        <taxon>Bacillati</taxon>
        <taxon>Bacillota</taxon>
        <taxon>Clostridia</taxon>
        <taxon>Eubacteriales</taxon>
        <taxon>Clostridiaceae</taxon>
        <taxon>Clostridium</taxon>
    </lineage>
</organism>
<dbReference type="SMART" id="SM00100">
    <property type="entry name" value="cNMP"/>
    <property type="match status" value="1"/>
</dbReference>
<reference evidence="2 3" key="1">
    <citation type="journal article" date="2015" name="J. Biotechnol.">
        <title>Complete genome sequence of a malodorant-producing acetogen, Clostridium scatologenes ATCC 25775(T).</title>
        <authorList>
            <person name="Zhu Z."/>
            <person name="Guo T."/>
            <person name="Zheng H."/>
            <person name="Song T."/>
            <person name="Ouyang P."/>
            <person name="Xie J."/>
        </authorList>
    </citation>
    <scope>NUCLEOTIDE SEQUENCE [LARGE SCALE GENOMIC DNA]</scope>
    <source>
        <strain evidence="2 3">ATCC 25775</strain>
    </source>
</reference>
<dbReference type="NCBIfam" id="NF007707">
    <property type="entry name" value="PRK10402.1"/>
    <property type="match status" value="1"/>
</dbReference>
<dbReference type="InterPro" id="IPR014710">
    <property type="entry name" value="RmlC-like_jellyroll"/>
</dbReference>
<name>A0A0E3JYH0_CLOSL</name>
<dbReference type="PROSITE" id="PS50042">
    <property type="entry name" value="CNMP_BINDING_3"/>
    <property type="match status" value="1"/>
</dbReference>
<protein>
    <submittedName>
        <fullName evidence="2">Cyclic nucleotide-binding protein</fullName>
    </submittedName>
</protein>
<keyword evidence="3" id="KW-1185">Reference proteome</keyword>
<dbReference type="InterPro" id="IPR018490">
    <property type="entry name" value="cNMP-bd_dom_sf"/>
</dbReference>
<dbReference type="SUPFAM" id="SSF51206">
    <property type="entry name" value="cAMP-binding domain-like"/>
    <property type="match status" value="1"/>
</dbReference>
<dbReference type="RefSeq" id="WP_029161954.1">
    <property type="nucleotide sequence ID" value="NZ_CP009933.1"/>
</dbReference>
<dbReference type="Gene3D" id="2.60.120.10">
    <property type="entry name" value="Jelly Rolls"/>
    <property type="match status" value="1"/>
</dbReference>
<dbReference type="Proteomes" id="UP000033115">
    <property type="component" value="Chromosome"/>
</dbReference>
<dbReference type="STRING" id="1548.CSCA_1730"/>
<dbReference type="EMBL" id="CP009933">
    <property type="protein sequence ID" value="AKA68855.1"/>
    <property type="molecule type" value="Genomic_DNA"/>
</dbReference>
<gene>
    <name evidence="2" type="ORF">CSCA_1730</name>
</gene>